<feature type="compositionally biased region" description="Low complexity" evidence="1">
    <location>
        <begin position="51"/>
        <end position="84"/>
    </location>
</feature>
<evidence type="ECO:0000313" key="3">
    <source>
        <dbReference type="Proteomes" id="UP000886595"/>
    </source>
</evidence>
<sequence length="104" mass="11233">MLKKATSDSYRLLLAPATSITRTEIERITTIINDHPFPNHPIQPTLAKHVPLSSLSPPSSPKSSAVSSPLTPTASKLSSSSSTPSKPPNHLPRRPTPSRKRSTF</sequence>
<dbReference type="AlphaFoldDB" id="A0A8X7PX13"/>
<accession>A0A8X7PX13</accession>
<evidence type="ECO:0000256" key="1">
    <source>
        <dbReference type="SAM" id="MobiDB-lite"/>
    </source>
</evidence>
<dbReference type="Proteomes" id="UP000886595">
    <property type="component" value="Unassembled WGS sequence"/>
</dbReference>
<feature type="compositionally biased region" description="Basic residues" evidence="1">
    <location>
        <begin position="91"/>
        <end position="104"/>
    </location>
</feature>
<name>A0A8X7PX13_BRACI</name>
<proteinExistence type="predicted"/>
<gene>
    <name evidence="2" type="ORF">Bca52824_078102</name>
</gene>
<protein>
    <submittedName>
        <fullName evidence="2">Uncharacterized protein</fullName>
    </submittedName>
</protein>
<dbReference type="EMBL" id="JAAMPC010000015">
    <property type="protein sequence ID" value="KAG2258808.1"/>
    <property type="molecule type" value="Genomic_DNA"/>
</dbReference>
<keyword evidence="3" id="KW-1185">Reference proteome</keyword>
<reference evidence="2 3" key="1">
    <citation type="submission" date="2020-02" db="EMBL/GenBank/DDBJ databases">
        <authorList>
            <person name="Ma Q."/>
            <person name="Huang Y."/>
            <person name="Song X."/>
            <person name="Pei D."/>
        </authorList>
    </citation>
    <scope>NUCLEOTIDE SEQUENCE [LARGE SCALE GENOMIC DNA]</scope>
    <source>
        <strain evidence="2">Sxm20200214</strain>
        <tissue evidence="2">Leaf</tissue>
    </source>
</reference>
<organism evidence="2 3">
    <name type="scientific">Brassica carinata</name>
    <name type="common">Ethiopian mustard</name>
    <name type="synonym">Abyssinian cabbage</name>
    <dbReference type="NCBI Taxonomy" id="52824"/>
    <lineage>
        <taxon>Eukaryota</taxon>
        <taxon>Viridiplantae</taxon>
        <taxon>Streptophyta</taxon>
        <taxon>Embryophyta</taxon>
        <taxon>Tracheophyta</taxon>
        <taxon>Spermatophyta</taxon>
        <taxon>Magnoliopsida</taxon>
        <taxon>eudicotyledons</taxon>
        <taxon>Gunneridae</taxon>
        <taxon>Pentapetalae</taxon>
        <taxon>rosids</taxon>
        <taxon>malvids</taxon>
        <taxon>Brassicales</taxon>
        <taxon>Brassicaceae</taxon>
        <taxon>Brassiceae</taxon>
        <taxon>Brassica</taxon>
    </lineage>
</organism>
<feature type="region of interest" description="Disordered" evidence="1">
    <location>
        <begin position="34"/>
        <end position="104"/>
    </location>
</feature>
<comment type="caution">
    <text evidence="2">The sequence shown here is derived from an EMBL/GenBank/DDBJ whole genome shotgun (WGS) entry which is preliminary data.</text>
</comment>
<evidence type="ECO:0000313" key="2">
    <source>
        <dbReference type="EMBL" id="KAG2258808.1"/>
    </source>
</evidence>